<evidence type="ECO:0000313" key="3">
    <source>
        <dbReference type="EMBL" id="MZL68365.1"/>
    </source>
</evidence>
<dbReference type="Pfam" id="PF00027">
    <property type="entry name" value="cNMP_binding"/>
    <property type="match status" value="1"/>
</dbReference>
<dbReference type="SUPFAM" id="SSF46785">
    <property type="entry name" value="Winged helix' DNA-binding domain"/>
    <property type="match status" value="1"/>
</dbReference>
<dbReference type="InterPro" id="IPR050397">
    <property type="entry name" value="Env_Response_Regulators"/>
</dbReference>
<dbReference type="AlphaFoldDB" id="A0AAQ1MCG8"/>
<dbReference type="CDD" id="cd00038">
    <property type="entry name" value="CAP_ED"/>
    <property type="match status" value="1"/>
</dbReference>
<name>A0AAQ1MCG8_9FIRM</name>
<dbReference type="GO" id="GO:0003700">
    <property type="term" value="F:DNA-binding transcription factor activity"/>
    <property type="evidence" value="ECO:0007669"/>
    <property type="project" value="TreeGrafter"/>
</dbReference>
<dbReference type="SUPFAM" id="SSF51206">
    <property type="entry name" value="cAMP-binding domain-like"/>
    <property type="match status" value="1"/>
</dbReference>
<dbReference type="SMART" id="SM00100">
    <property type="entry name" value="cNMP"/>
    <property type="match status" value="1"/>
</dbReference>
<dbReference type="GO" id="GO:0005829">
    <property type="term" value="C:cytosol"/>
    <property type="evidence" value="ECO:0007669"/>
    <property type="project" value="TreeGrafter"/>
</dbReference>
<organism evidence="4 5">
    <name type="scientific">Bittarella massiliensis</name>
    <name type="common">ex Durand et al. 2017</name>
    <dbReference type="NCBI Taxonomy" id="1720313"/>
    <lineage>
        <taxon>Bacteria</taxon>
        <taxon>Bacillati</taxon>
        <taxon>Bacillota</taxon>
        <taxon>Clostridia</taxon>
        <taxon>Eubacteriales</taxon>
        <taxon>Oscillospiraceae</taxon>
        <taxon>Bittarella (ex Durand et al. 2017)</taxon>
    </lineage>
</organism>
<sequence length="235" mass="26187">MERCELEERHLAKLAEYNLQGVAREHCAALRYRPGEVIVREGDEIEGLALTVRRLAKVSRSTPGGKNLILCYYLSDGMMGEIELLTHQRSATTTVTAISDFECVSVDRASVAEQLRVNIPFWQRLGAVLADKLQRSSENYALSSLCSAQERLCAYICKNAPGGLFCDQLTDVACSVGTSYRHVFRLLADLCREGVLQKSRQGYRVKCPEELARRAQAGRGTTKTDDPNKREETAP</sequence>
<protein>
    <submittedName>
        <fullName evidence="3">Cyclic nucleotide-binding domain-containing protein</fullName>
    </submittedName>
    <submittedName>
        <fullName evidence="4">cAMP-binding domain of CRP or a regulatory subunit of cAMP-dependent protein kinases</fullName>
    </submittedName>
</protein>
<dbReference type="InterPro" id="IPR000595">
    <property type="entry name" value="cNMP-bd_dom"/>
</dbReference>
<reference evidence="3 6" key="3">
    <citation type="journal article" date="2019" name="Nat. Med.">
        <title>A library of human gut bacterial isolates paired with longitudinal multiomics data enables mechanistic microbiome research.</title>
        <authorList>
            <person name="Poyet M."/>
            <person name="Groussin M."/>
            <person name="Gibbons S.M."/>
            <person name="Avila-Pacheco J."/>
            <person name="Jiang X."/>
            <person name="Kearney S.M."/>
            <person name="Perrotta A.R."/>
            <person name="Berdy B."/>
            <person name="Zhao S."/>
            <person name="Lieberman T.D."/>
            <person name="Swanson P.K."/>
            <person name="Smith M."/>
            <person name="Roesemann S."/>
            <person name="Alexander J.E."/>
            <person name="Rich S.A."/>
            <person name="Livny J."/>
            <person name="Vlamakis H."/>
            <person name="Clish C."/>
            <person name="Bullock K."/>
            <person name="Deik A."/>
            <person name="Scott J."/>
            <person name="Pierce K.A."/>
            <person name="Xavier R.J."/>
            <person name="Alm E.J."/>
        </authorList>
    </citation>
    <scope>NUCLEOTIDE SEQUENCE [LARGE SCALE GENOMIC DNA]</scope>
    <source>
        <strain evidence="3 6">BIOML-A2</strain>
    </source>
</reference>
<evidence type="ECO:0000313" key="6">
    <source>
        <dbReference type="Proteomes" id="UP000474718"/>
    </source>
</evidence>
<feature type="compositionally biased region" description="Basic and acidic residues" evidence="1">
    <location>
        <begin position="222"/>
        <end position="235"/>
    </location>
</feature>
<comment type="caution">
    <text evidence="4">The sequence shown here is derived from an EMBL/GenBank/DDBJ whole genome shotgun (WGS) entry which is preliminary data.</text>
</comment>
<dbReference type="PROSITE" id="PS50042">
    <property type="entry name" value="CNMP_BINDING_3"/>
    <property type="match status" value="1"/>
</dbReference>
<dbReference type="InterPro" id="IPR018490">
    <property type="entry name" value="cNMP-bd_dom_sf"/>
</dbReference>
<evidence type="ECO:0000313" key="4">
    <source>
        <dbReference type="EMBL" id="SHF88410.1"/>
    </source>
</evidence>
<accession>A0AAQ1MCG8</accession>
<proteinExistence type="predicted"/>
<dbReference type="RefSeq" id="WP_021659460.1">
    <property type="nucleotide sequence ID" value="NZ_FQVY01000001.1"/>
</dbReference>
<feature type="region of interest" description="Disordered" evidence="1">
    <location>
        <begin position="214"/>
        <end position="235"/>
    </location>
</feature>
<dbReference type="InterPro" id="IPR036390">
    <property type="entry name" value="WH_DNA-bd_sf"/>
</dbReference>
<dbReference type="Proteomes" id="UP000474718">
    <property type="component" value="Unassembled WGS sequence"/>
</dbReference>
<dbReference type="PANTHER" id="PTHR24567">
    <property type="entry name" value="CRP FAMILY TRANSCRIPTIONAL REGULATORY PROTEIN"/>
    <property type="match status" value="1"/>
</dbReference>
<reference evidence="4" key="2">
    <citation type="submission" date="2016-11" db="EMBL/GenBank/DDBJ databases">
        <authorList>
            <person name="Varghese N."/>
            <person name="Submissions S."/>
        </authorList>
    </citation>
    <scope>NUCLEOTIDE SEQUENCE</scope>
    <source>
        <strain evidence="4">DSM 4029</strain>
    </source>
</reference>
<keyword evidence="6" id="KW-1185">Reference proteome</keyword>
<gene>
    <name evidence="3" type="ORF">GT747_01070</name>
    <name evidence="4" type="ORF">SAMN05444424_1037</name>
</gene>
<dbReference type="EMBL" id="WWVX01000001">
    <property type="protein sequence ID" value="MZL68365.1"/>
    <property type="molecule type" value="Genomic_DNA"/>
</dbReference>
<dbReference type="InterPro" id="IPR014710">
    <property type="entry name" value="RmlC-like_jellyroll"/>
</dbReference>
<dbReference type="PANTHER" id="PTHR24567:SF26">
    <property type="entry name" value="REGULATORY PROTEIN YEIL"/>
    <property type="match status" value="1"/>
</dbReference>
<evidence type="ECO:0000313" key="5">
    <source>
        <dbReference type="Proteomes" id="UP000184089"/>
    </source>
</evidence>
<feature type="domain" description="Cyclic nucleotide-binding" evidence="2">
    <location>
        <begin position="32"/>
        <end position="115"/>
    </location>
</feature>
<dbReference type="Gene3D" id="2.60.120.10">
    <property type="entry name" value="Jelly Rolls"/>
    <property type="match status" value="1"/>
</dbReference>
<dbReference type="EMBL" id="FQVY01000001">
    <property type="protein sequence ID" value="SHF88410.1"/>
    <property type="molecule type" value="Genomic_DNA"/>
</dbReference>
<evidence type="ECO:0000259" key="2">
    <source>
        <dbReference type="PROSITE" id="PS50042"/>
    </source>
</evidence>
<dbReference type="Proteomes" id="UP000184089">
    <property type="component" value="Unassembled WGS sequence"/>
</dbReference>
<evidence type="ECO:0000256" key="1">
    <source>
        <dbReference type="SAM" id="MobiDB-lite"/>
    </source>
</evidence>
<reference evidence="5" key="1">
    <citation type="submission" date="2016-11" db="EMBL/GenBank/DDBJ databases">
        <authorList>
            <person name="Jaros S."/>
            <person name="Januszkiewicz K."/>
            <person name="Wedrychowicz H."/>
        </authorList>
    </citation>
    <scope>NUCLEOTIDE SEQUENCE [LARGE SCALE GENOMIC DNA]</scope>
    <source>
        <strain evidence="5">DSM 4029</strain>
    </source>
</reference>